<evidence type="ECO:0000313" key="3">
    <source>
        <dbReference type="Proteomes" id="UP000432350"/>
    </source>
</evidence>
<dbReference type="EMBL" id="CABWMV010000028">
    <property type="protein sequence ID" value="VXD08019.1"/>
    <property type="molecule type" value="Genomic_DNA"/>
</dbReference>
<dbReference type="AlphaFoldDB" id="A0A654DPZ3"/>
<proteinExistence type="predicted"/>
<protein>
    <submittedName>
        <fullName evidence="2">Uncharacterized protein</fullName>
    </submittedName>
</protein>
<gene>
    <name evidence="2" type="ORF">SPHINGO8BC_90191</name>
</gene>
<organism evidence="2 3">
    <name type="scientific">Sphingobacterium multivorum</name>
    <dbReference type="NCBI Taxonomy" id="28454"/>
    <lineage>
        <taxon>Bacteria</taxon>
        <taxon>Pseudomonadati</taxon>
        <taxon>Bacteroidota</taxon>
        <taxon>Sphingobacteriia</taxon>
        <taxon>Sphingobacteriales</taxon>
        <taxon>Sphingobacteriaceae</taxon>
        <taxon>Sphingobacterium</taxon>
    </lineage>
</organism>
<evidence type="ECO:0000256" key="1">
    <source>
        <dbReference type="SAM" id="MobiDB-lite"/>
    </source>
</evidence>
<name>A0A654DPZ3_SPHMU</name>
<feature type="compositionally biased region" description="Basic and acidic residues" evidence="1">
    <location>
        <begin position="10"/>
        <end position="31"/>
    </location>
</feature>
<feature type="region of interest" description="Disordered" evidence="1">
    <location>
        <begin position="1"/>
        <end position="31"/>
    </location>
</feature>
<evidence type="ECO:0000313" key="2">
    <source>
        <dbReference type="EMBL" id="VXD08019.1"/>
    </source>
</evidence>
<accession>A0A654DPZ3</accession>
<dbReference type="Proteomes" id="UP000432350">
    <property type="component" value="Unassembled WGS sequence"/>
</dbReference>
<sequence length="43" mass="5083">MSLPVLRYPIEGKEKKRTNRSDNETYRTTGDKPFKKKMKIALI</sequence>
<reference evidence="2 3" key="1">
    <citation type="submission" date="2019-10" db="EMBL/GenBank/DDBJ databases">
        <authorList>
            <person name="Karimi E."/>
        </authorList>
    </citation>
    <scope>NUCLEOTIDE SEQUENCE [LARGE SCALE GENOMIC DNA]</scope>
    <source>
        <strain evidence="2">Sphingobacterium sp. 8BC</strain>
    </source>
</reference>